<evidence type="ECO:0000313" key="3">
    <source>
        <dbReference type="Proteomes" id="UP000295724"/>
    </source>
</evidence>
<feature type="domain" description="Transcription regulator PadR N-terminal" evidence="1">
    <location>
        <begin position="20"/>
        <end position="88"/>
    </location>
</feature>
<dbReference type="PANTHER" id="PTHR33169:SF13">
    <property type="entry name" value="PADR-FAMILY TRANSCRIPTIONAL REGULATOR"/>
    <property type="match status" value="1"/>
</dbReference>
<dbReference type="AlphaFoldDB" id="A0A4R6XQL7"/>
<dbReference type="InterPro" id="IPR052509">
    <property type="entry name" value="Metal_resp_DNA-bind_regulator"/>
</dbReference>
<organism evidence="2 3">
    <name type="scientific">Marinicella litoralis</name>
    <dbReference type="NCBI Taxonomy" id="644220"/>
    <lineage>
        <taxon>Bacteria</taxon>
        <taxon>Pseudomonadati</taxon>
        <taxon>Pseudomonadota</taxon>
        <taxon>Gammaproteobacteria</taxon>
        <taxon>Lysobacterales</taxon>
        <taxon>Marinicellaceae</taxon>
        <taxon>Marinicella</taxon>
    </lineage>
</organism>
<dbReference type="SUPFAM" id="SSF46785">
    <property type="entry name" value="Winged helix' DNA-binding domain"/>
    <property type="match status" value="1"/>
</dbReference>
<comment type="caution">
    <text evidence="2">The sequence shown here is derived from an EMBL/GenBank/DDBJ whole genome shotgun (WGS) entry which is preliminary data.</text>
</comment>
<dbReference type="InterPro" id="IPR036390">
    <property type="entry name" value="WH_DNA-bd_sf"/>
</dbReference>
<gene>
    <name evidence="2" type="ORF">C8D91_1687</name>
</gene>
<accession>A0A4R6XQL7</accession>
<dbReference type="Pfam" id="PF03551">
    <property type="entry name" value="PadR"/>
    <property type="match status" value="1"/>
</dbReference>
<dbReference type="OrthoDB" id="122286at2"/>
<name>A0A4R6XQL7_9GAMM</name>
<dbReference type="Proteomes" id="UP000295724">
    <property type="component" value="Unassembled WGS sequence"/>
</dbReference>
<evidence type="ECO:0000259" key="1">
    <source>
        <dbReference type="Pfam" id="PF03551"/>
    </source>
</evidence>
<sequence length="115" mass="12921">MARKSALETGILNDSAFYILSTLLEEMHGYLIMKTIEEATDGSAIIGPASLYTTLKKLLDSGLIQRSKTDDETTKIYLITKKGKNILQQDINRKQRMIAFAENQIKQSTGDKHEN</sequence>
<reference evidence="2 3" key="1">
    <citation type="submission" date="2019-03" db="EMBL/GenBank/DDBJ databases">
        <title>Genomic Encyclopedia of Type Strains, Phase IV (KMG-IV): sequencing the most valuable type-strain genomes for metagenomic binning, comparative biology and taxonomic classification.</title>
        <authorList>
            <person name="Goeker M."/>
        </authorList>
    </citation>
    <scope>NUCLEOTIDE SEQUENCE [LARGE SCALE GENOMIC DNA]</scope>
    <source>
        <strain evidence="2 3">DSM 25488</strain>
    </source>
</reference>
<dbReference type="RefSeq" id="WP_099018539.1">
    <property type="nucleotide sequence ID" value="NZ_NIHB01000001.1"/>
</dbReference>
<dbReference type="InterPro" id="IPR005149">
    <property type="entry name" value="Tscrpt_reg_PadR_N"/>
</dbReference>
<keyword evidence="3" id="KW-1185">Reference proteome</keyword>
<proteinExistence type="predicted"/>
<dbReference type="EMBL" id="SNZB01000003">
    <property type="protein sequence ID" value="TDR20709.1"/>
    <property type="molecule type" value="Genomic_DNA"/>
</dbReference>
<evidence type="ECO:0000313" key="2">
    <source>
        <dbReference type="EMBL" id="TDR20709.1"/>
    </source>
</evidence>
<protein>
    <submittedName>
        <fullName evidence="2">PadR family transcriptional regulator</fullName>
    </submittedName>
</protein>
<dbReference type="PANTHER" id="PTHR33169">
    <property type="entry name" value="PADR-FAMILY TRANSCRIPTIONAL REGULATOR"/>
    <property type="match status" value="1"/>
</dbReference>
<dbReference type="InterPro" id="IPR036388">
    <property type="entry name" value="WH-like_DNA-bd_sf"/>
</dbReference>
<dbReference type="Gene3D" id="1.10.10.10">
    <property type="entry name" value="Winged helix-like DNA-binding domain superfamily/Winged helix DNA-binding domain"/>
    <property type="match status" value="1"/>
</dbReference>